<reference evidence="2 3" key="1">
    <citation type="journal article" date="2019" name="New Phytol.">
        <title>Comparative genomics reveals unique wood-decay strategies and fruiting body development in the Schizophyllaceae.</title>
        <authorList>
            <person name="Almasi E."/>
            <person name="Sahu N."/>
            <person name="Krizsan K."/>
            <person name="Balint B."/>
            <person name="Kovacs G.M."/>
            <person name="Kiss B."/>
            <person name="Cseklye J."/>
            <person name="Drula E."/>
            <person name="Henrissat B."/>
            <person name="Nagy I."/>
            <person name="Chovatia M."/>
            <person name="Adam C."/>
            <person name="LaButti K."/>
            <person name="Lipzen A."/>
            <person name="Riley R."/>
            <person name="Grigoriev I.V."/>
            <person name="Nagy L.G."/>
        </authorList>
    </citation>
    <scope>NUCLEOTIDE SEQUENCE [LARGE SCALE GENOMIC DNA]</scope>
    <source>
        <strain evidence="2 3">NL-1724</strain>
    </source>
</reference>
<organism evidence="2 3">
    <name type="scientific">Schizophyllum amplum</name>
    <dbReference type="NCBI Taxonomy" id="97359"/>
    <lineage>
        <taxon>Eukaryota</taxon>
        <taxon>Fungi</taxon>
        <taxon>Dikarya</taxon>
        <taxon>Basidiomycota</taxon>
        <taxon>Agaricomycotina</taxon>
        <taxon>Agaricomycetes</taxon>
        <taxon>Agaricomycetidae</taxon>
        <taxon>Agaricales</taxon>
        <taxon>Schizophyllaceae</taxon>
        <taxon>Schizophyllum</taxon>
    </lineage>
</organism>
<dbReference type="Proteomes" id="UP000320762">
    <property type="component" value="Unassembled WGS sequence"/>
</dbReference>
<keyword evidence="3" id="KW-1185">Reference proteome</keyword>
<dbReference type="EMBL" id="VDMD01000025">
    <property type="protein sequence ID" value="TRM59853.1"/>
    <property type="molecule type" value="Genomic_DNA"/>
</dbReference>
<accession>A0A550C4X2</accession>
<feature type="compositionally biased region" description="Low complexity" evidence="1">
    <location>
        <begin position="327"/>
        <end position="337"/>
    </location>
</feature>
<feature type="region of interest" description="Disordered" evidence="1">
    <location>
        <begin position="303"/>
        <end position="358"/>
    </location>
</feature>
<evidence type="ECO:0000313" key="3">
    <source>
        <dbReference type="Proteomes" id="UP000320762"/>
    </source>
</evidence>
<evidence type="ECO:0000313" key="2">
    <source>
        <dbReference type="EMBL" id="TRM59853.1"/>
    </source>
</evidence>
<protein>
    <submittedName>
        <fullName evidence="2">Uncharacterized protein</fullName>
    </submittedName>
</protein>
<evidence type="ECO:0000256" key="1">
    <source>
        <dbReference type="SAM" id="MobiDB-lite"/>
    </source>
</evidence>
<feature type="region of interest" description="Disordered" evidence="1">
    <location>
        <begin position="231"/>
        <end position="274"/>
    </location>
</feature>
<dbReference type="OrthoDB" id="3040639at2759"/>
<comment type="caution">
    <text evidence="2">The sequence shown here is derived from an EMBL/GenBank/DDBJ whole genome shotgun (WGS) entry which is preliminary data.</text>
</comment>
<sequence>MRRLVLHRTRCLVLNSSCAVTSHGSLHFLHKAHRTASLLSHLVSLPSPSCTLHSIHRVLTIPRRDIDLITPMPRTSMRSRIDAQLARFQESEALYNQSPLPGVSVEPPSLYPPYSVVIASGKEEQGMIIYPRALAVFTITFRGILAKLRFDLPTGRTTPHHQIAVHNGDEEVVMLPYPQNADRTVYVDLTPLKGLTEDICITAIYGGNRHGEDQIIGVDIQANALPAPNPSIMTASSASTASTARTSPPRKVLNGPRPARRRPETTNLHTPSGSANAVPLVIFSATPPRTLMSPDPEAALARPLAPVQPVTLRTTHQRPDPPRGPSPDDSPVVSASDNSERREPLGATRVKRRTERYSPYGTRPVKRVIYTAVSAAADGLSLAGGLLRGWADSYLGDELATVPASERN</sequence>
<feature type="compositionally biased region" description="Polar residues" evidence="1">
    <location>
        <begin position="265"/>
        <end position="274"/>
    </location>
</feature>
<name>A0A550C4X2_9AGAR</name>
<proteinExistence type="predicted"/>
<feature type="compositionally biased region" description="Low complexity" evidence="1">
    <location>
        <begin position="234"/>
        <end position="247"/>
    </location>
</feature>
<dbReference type="AlphaFoldDB" id="A0A550C4X2"/>
<gene>
    <name evidence="2" type="ORF">BD626DRAFT_506632</name>
</gene>